<dbReference type="AlphaFoldDB" id="A0A162EJ72"/>
<dbReference type="PANTHER" id="PTHR42850">
    <property type="entry name" value="METALLOPHOSPHOESTERASE"/>
    <property type="match status" value="1"/>
</dbReference>
<evidence type="ECO:0000259" key="3">
    <source>
        <dbReference type="Pfam" id="PF12850"/>
    </source>
</evidence>
<evidence type="ECO:0000313" key="5">
    <source>
        <dbReference type="Proteomes" id="UP000075806"/>
    </source>
</evidence>
<sequence>MMKIAAIYDIHGNAHALEAVLKEIEKEQVDKVIVGGDLAWGPQPKRVIEQLYKKRNDFIFIMGNSDREIFEQYKKPQKVNNDMVSEINQWCIEELTKNQLEWLGSFKFAHSEGDILFVHGSPRHDIESIRIDTPENEVYEMVKNAHESVIVCGHTHIQFQRQIFSKVVINAGSVGLQSRAKGACWLLMDSNHYSLRVTKYDFAGAAADIILDGAPFKEEFANHVKNPPYEGP</sequence>
<name>A0A162EJ72_9BACI</name>
<dbReference type="SUPFAM" id="SSF56300">
    <property type="entry name" value="Metallo-dependent phosphatases"/>
    <property type="match status" value="1"/>
</dbReference>
<dbReference type="InterPro" id="IPR029052">
    <property type="entry name" value="Metallo-depent_PP-like"/>
</dbReference>
<feature type="domain" description="Calcineurin-like phosphoesterase" evidence="3">
    <location>
        <begin position="2"/>
        <end position="189"/>
    </location>
</feature>
<comment type="caution">
    <text evidence="4">The sequence shown here is derived from an EMBL/GenBank/DDBJ whole genome shotgun (WGS) entry which is preliminary data.</text>
</comment>
<dbReference type="Pfam" id="PF12850">
    <property type="entry name" value="Metallophos_2"/>
    <property type="match status" value="1"/>
</dbReference>
<dbReference type="EC" id="3.1.4.-" evidence="2"/>
<dbReference type="NCBIfam" id="TIGR00040">
    <property type="entry name" value="yfcE"/>
    <property type="match status" value="1"/>
</dbReference>
<dbReference type="GO" id="GO:0005737">
    <property type="term" value="C:cytoplasm"/>
    <property type="evidence" value="ECO:0007669"/>
    <property type="project" value="TreeGrafter"/>
</dbReference>
<dbReference type="GO" id="GO:0016791">
    <property type="term" value="F:phosphatase activity"/>
    <property type="evidence" value="ECO:0007669"/>
    <property type="project" value="TreeGrafter"/>
</dbReference>
<dbReference type="Gene3D" id="3.60.21.10">
    <property type="match status" value="1"/>
</dbReference>
<reference evidence="4" key="1">
    <citation type="submission" date="2016-02" db="EMBL/GenBank/DDBJ databases">
        <title>Genome sequence of Bacillus trypoxylicola KCTC 13244(T).</title>
        <authorList>
            <person name="Jeong H."/>
            <person name="Park S.-H."/>
            <person name="Choi S.-K."/>
        </authorList>
    </citation>
    <scope>NUCLEOTIDE SEQUENCE [LARGE SCALE GENOMIC DNA]</scope>
    <source>
        <strain evidence="4">KCTC 13244</strain>
    </source>
</reference>
<keyword evidence="5" id="KW-1185">Reference proteome</keyword>
<dbReference type="CDD" id="cd00838">
    <property type="entry name" value="MPP_superfamily"/>
    <property type="match status" value="1"/>
</dbReference>
<dbReference type="Proteomes" id="UP000075806">
    <property type="component" value="Unassembled WGS sequence"/>
</dbReference>
<protein>
    <recommendedName>
        <fullName evidence="2">Phosphoesterase</fullName>
        <ecNumber evidence="2">3.1.4.-</ecNumber>
    </recommendedName>
</protein>
<evidence type="ECO:0000313" key="4">
    <source>
        <dbReference type="EMBL" id="KYG33036.1"/>
    </source>
</evidence>
<keyword evidence="2" id="KW-0479">Metal-binding</keyword>
<dbReference type="GO" id="GO:0046872">
    <property type="term" value="F:metal ion binding"/>
    <property type="evidence" value="ECO:0007669"/>
    <property type="project" value="UniProtKB-KW"/>
</dbReference>
<dbReference type="PANTHER" id="PTHR42850:SF2">
    <property type="entry name" value="BLL5683 PROTEIN"/>
    <property type="match status" value="1"/>
</dbReference>
<gene>
    <name evidence="4" type="ORF">AZF04_17925</name>
</gene>
<evidence type="ECO:0000256" key="2">
    <source>
        <dbReference type="RuleBase" id="RU362039"/>
    </source>
</evidence>
<dbReference type="EMBL" id="LTAO01000010">
    <property type="protein sequence ID" value="KYG33036.1"/>
    <property type="molecule type" value="Genomic_DNA"/>
</dbReference>
<proteinExistence type="inferred from homology"/>
<accession>A0A162EJ72</accession>
<dbReference type="PIRSF" id="PIRSF000883">
    <property type="entry name" value="Pesterase_MJ0912"/>
    <property type="match status" value="1"/>
</dbReference>
<dbReference type="InterPro" id="IPR024654">
    <property type="entry name" value="Calcineurin-like_PHP_lpxH"/>
</dbReference>
<dbReference type="OrthoDB" id="9813918at2"/>
<dbReference type="RefSeq" id="WP_061948082.1">
    <property type="nucleotide sequence ID" value="NZ_LTAO01000010.1"/>
</dbReference>
<organism evidence="4 5">
    <name type="scientific">Alkalihalobacillus trypoxylicola</name>
    <dbReference type="NCBI Taxonomy" id="519424"/>
    <lineage>
        <taxon>Bacteria</taxon>
        <taxon>Bacillati</taxon>
        <taxon>Bacillota</taxon>
        <taxon>Bacilli</taxon>
        <taxon>Bacillales</taxon>
        <taxon>Bacillaceae</taxon>
        <taxon>Alkalihalobacillus</taxon>
    </lineage>
</organism>
<comment type="similarity">
    <text evidence="1 2">Belongs to the metallophosphoesterase superfamily. YfcE family.</text>
</comment>
<dbReference type="InterPro" id="IPR000979">
    <property type="entry name" value="Phosphodiesterase_MJ0936/Vps29"/>
</dbReference>
<dbReference type="STRING" id="519424.AZF04_17925"/>
<evidence type="ECO:0000256" key="1">
    <source>
        <dbReference type="ARBA" id="ARBA00008950"/>
    </source>
</evidence>
<dbReference type="InterPro" id="IPR050126">
    <property type="entry name" value="Ap4A_hydrolase"/>
</dbReference>
<dbReference type="InterPro" id="IPR011152">
    <property type="entry name" value="Pesterase_MJ0912"/>
</dbReference>
<comment type="cofactor">
    <cofactor evidence="2">
        <name>a divalent metal cation</name>
        <dbReference type="ChEBI" id="CHEBI:60240"/>
    </cofactor>
</comment>